<feature type="non-terminal residue" evidence="3">
    <location>
        <position position="1"/>
    </location>
</feature>
<reference evidence="3" key="1">
    <citation type="submission" date="2020-05" db="EMBL/GenBank/DDBJ databases">
        <title>Phylogenomic resolution of chytrid fungi.</title>
        <authorList>
            <person name="Stajich J.E."/>
            <person name="Amses K."/>
            <person name="Simmons R."/>
            <person name="Seto K."/>
            <person name="Myers J."/>
            <person name="Bonds A."/>
            <person name="Quandt C.A."/>
            <person name="Barry K."/>
            <person name="Liu P."/>
            <person name="Grigoriev I."/>
            <person name="Longcore J.E."/>
            <person name="James T.Y."/>
        </authorList>
    </citation>
    <scope>NUCLEOTIDE SEQUENCE</scope>
    <source>
        <strain evidence="3">JEL0318</strain>
    </source>
</reference>
<dbReference type="PANTHER" id="PTHR47937:SF8">
    <property type="entry name" value="PENTATRICOPEPTIDE REPEAT DOMAIN CONTAINING PROTEIN-RELATED"/>
    <property type="match status" value="1"/>
</dbReference>
<dbReference type="NCBIfam" id="TIGR00756">
    <property type="entry name" value="PPR"/>
    <property type="match status" value="1"/>
</dbReference>
<dbReference type="EMBL" id="JADGJD010001093">
    <property type="protein sequence ID" value="KAJ3046783.1"/>
    <property type="molecule type" value="Genomic_DNA"/>
</dbReference>
<evidence type="ECO:0000256" key="2">
    <source>
        <dbReference type="SAM" id="MobiDB-lite"/>
    </source>
</evidence>
<evidence type="ECO:0000313" key="3">
    <source>
        <dbReference type="EMBL" id="KAJ3046783.1"/>
    </source>
</evidence>
<dbReference type="Pfam" id="PF01535">
    <property type="entry name" value="PPR"/>
    <property type="match status" value="1"/>
</dbReference>
<dbReference type="InterPro" id="IPR011990">
    <property type="entry name" value="TPR-like_helical_dom_sf"/>
</dbReference>
<dbReference type="PROSITE" id="PS51375">
    <property type="entry name" value="PPR"/>
    <property type="match status" value="1"/>
</dbReference>
<protein>
    <recommendedName>
        <fullName evidence="5">Pentatricopeptide repeat-containing protein</fullName>
    </recommendedName>
</protein>
<feature type="compositionally biased region" description="Basic and acidic residues" evidence="2">
    <location>
        <begin position="295"/>
        <end position="307"/>
    </location>
</feature>
<dbReference type="Proteomes" id="UP001212841">
    <property type="component" value="Unassembled WGS sequence"/>
</dbReference>
<dbReference type="Pfam" id="PF12854">
    <property type="entry name" value="PPR_1"/>
    <property type="match status" value="1"/>
</dbReference>
<dbReference type="PANTHER" id="PTHR47937">
    <property type="entry name" value="PLASTID TRANSCRIPTIONALLY ACTIVE CHROMOSOME 2-LIKE PROTEIN"/>
    <property type="match status" value="1"/>
</dbReference>
<name>A0AAD5S6K8_9FUNG</name>
<organism evidence="3 4">
    <name type="scientific">Rhizophlyctis rosea</name>
    <dbReference type="NCBI Taxonomy" id="64517"/>
    <lineage>
        <taxon>Eukaryota</taxon>
        <taxon>Fungi</taxon>
        <taxon>Fungi incertae sedis</taxon>
        <taxon>Chytridiomycota</taxon>
        <taxon>Chytridiomycota incertae sedis</taxon>
        <taxon>Chytridiomycetes</taxon>
        <taxon>Rhizophlyctidales</taxon>
        <taxon>Rhizophlyctidaceae</taxon>
        <taxon>Rhizophlyctis</taxon>
    </lineage>
</organism>
<comment type="caution">
    <text evidence="3">The sequence shown here is derived from an EMBL/GenBank/DDBJ whole genome shotgun (WGS) entry which is preliminary data.</text>
</comment>
<accession>A0AAD5S6K8</accession>
<proteinExistence type="predicted"/>
<dbReference type="Gene3D" id="1.25.40.10">
    <property type="entry name" value="Tetratricopeptide repeat domain"/>
    <property type="match status" value="1"/>
</dbReference>
<gene>
    <name evidence="3" type="ORF">HK097_000522</name>
</gene>
<dbReference type="InterPro" id="IPR052308">
    <property type="entry name" value="PPR_domain-containing"/>
</dbReference>
<dbReference type="InterPro" id="IPR002885">
    <property type="entry name" value="PPR_rpt"/>
</dbReference>
<evidence type="ECO:0000256" key="1">
    <source>
        <dbReference type="PROSITE-ProRule" id="PRU00708"/>
    </source>
</evidence>
<feature type="region of interest" description="Disordered" evidence="2">
    <location>
        <begin position="295"/>
        <end position="316"/>
    </location>
</feature>
<sequence length="316" mass="36491">MPPTPYNILLHRIRSALHNTRIPTAKPLKCPHTLPLRLLHTPPPYNPSAELIHLRKLLRADGKVEEIWVAFQKVMTNPKTLRSLDGPDEIHLFKSTFQTADNTVRNERYRAIIGSFHLANRPITPHLYFWTFKALANRLSEADDLLQTLVNSKAFLDDFCWHVVIDGYAKRGNYDKVHALCGMKLGTGRKLTPSNHADLIYTAVRTNQWWWVLKHLEDAHQEGLANGGMYNIVIRGFCRVGDLGSAEKVLNQAMERNVGLRPIAFEVLYEQYERRRQYDEADRVKEALREYKNLRKEREDGERKEDPSDTGESVSL</sequence>
<evidence type="ECO:0008006" key="5">
    <source>
        <dbReference type="Google" id="ProtNLM"/>
    </source>
</evidence>
<evidence type="ECO:0000313" key="4">
    <source>
        <dbReference type="Proteomes" id="UP001212841"/>
    </source>
</evidence>
<feature type="repeat" description="PPR" evidence="1">
    <location>
        <begin position="226"/>
        <end position="260"/>
    </location>
</feature>
<keyword evidence="4" id="KW-1185">Reference proteome</keyword>
<dbReference type="AlphaFoldDB" id="A0AAD5S6K8"/>